<keyword evidence="1" id="KW-0472">Membrane</keyword>
<sequence>MMAIPTNRHLEYVSALYGVLVGASATLIAVLSLYVYFGAPTCP</sequence>
<reference evidence="3" key="1">
    <citation type="submission" date="2016-10" db="EMBL/GenBank/DDBJ databases">
        <authorList>
            <person name="Varghese N."/>
            <person name="Submissions S."/>
        </authorList>
    </citation>
    <scope>NUCLEOTIDE SEQUENCE [LARGE SCALE GENOMIC DNA]</scope>
    <source>
        <strain evidence="3">LMG 26416</strain>
    </source>
</reference>
<dbReference type="Proteomes" id="UP000199120">
    <property type="component" value="Unassembled WGS sequence"/>
</dbReference>
<evidence type="ECO:0000313" key="3">
    <source>
        <dbReference type="Proteomes" id="UP000199120"/>
    </source>
</evidence>
<organism evidence="2 3">
    <name type="scientific">Paraburkholderia caballeronis</name>
    <dbReference type="NCBI Taxonomy" id="416943"/>
    <lineage>
        <taxon>Bacteria</taxon>
        <taxon>Pseudomonadati</taxon>
        <taxon>Pseudomonadota</taxon>
        <taxon>Betaproteobacteria</taxon>
        <taxon>Burkholderiales</taxon>
        <taxon>Burkholderiaceae</taxon>
        <taxon>Paraburkholderia</taxon>
    </lineage>
</organism>
<dbReference type="STRING" id="416943.SAMN05445871_2441"/>
<accession>A0A1H7TYG2</accession>
<feature type="transmembrane region" description="Helical" evidence="1">
    <location>
        <begin position="12"/>
        <end position="37"/>
    </location>
</feature>
<keyword evidence="1" id="KW-0812">Transmembrane</keyword>
<evidence type="ECO:0000256" key="1">
    <source>
        <dbReference type="SAM" id="Phobius"/>
    </source>
</evidence>
<gene>
    <name evidence="2" type="ORF">SAMN05192542_1179</name>
</gene>
<evidence type="ECO:0000313" key="2">
    <source>
        <dbReference type="EMBL" id="SEL89498.1"/>
    </source>
</evidence>
<dbReference type="EMBL" id="FOAJ01000017">
    <property type="protein sequence ID" value="SEL89498.1"/>
    <property type="molecule type" value="Genomic_DNA"/>
</dbReference>
<name>A0A1H7TYG2_9BURK</name>
<protein>
    <submittedName>
        <fullName evidence="2">Uncharacterized protein</fullName>
    </submittedName>
</protein>
<dbReference type="AlphaFoldDB" id="A0A1H7TYG2"/>
<keyword evidence="1" id="KW-1133">Transmembrane helix</keyword>
<proteinExistence type="predicted"/>
<keyword evidence="3" id="KW-1185">Reference proteome</keyword>